<protein>
    <submittedName>
        <fullName evidence="2">SDR family oxidoreductase</fullName>
    </submittedName>
</protein>
<dbReference type="InterPro" id="IPR002347">
    <property type="entry name" value="SDR_fam"/>
</dbReference>
<sequence length="260" mass="26968">MDLNIKGRSALVLGSSQGLGFAIARNLALEGASVTLIGRSGERLNAAAEKIRAESSAEVNTEVLDLSDSAALEAWVPVISTRAIDILVNNGGGPPPGAIAGVAADVWRAQFETMVNAPFRVTAGVLPGMRSRKWGRIVNVVSSGVVQPIPNLGISNTLRLSILGWAKTLAAEVAADGVTVNSVIPGRIHTSRVDQLDKAAADRTGSTPEAVAEASRAGIPMGRYGKPEEFADAVAFLASERASYITGTTLRVDGGMLRSV</sequence>
<keyword evidence="3" id="KW-1185">Reference proteome</keyword>
<dbReference type="Pfam" id="PF13561">
    <property type="entry name" value="adh_short_C2"/>
    <property type="match status" value="1"/>
</dbReference>
<dbReference type="InterPro" id="IPR036291">
    <property type="entry name" value="NAD(P)-bd_dom_sf"/>
</dbReference>
<evidence type="ECO:0000313" key="2">
    <source>
        <dbReference type="EMBL" id="NGN40284.1"/>
    </source>
</evidence>
<evidence type="ECO:0000313" key="3">
    <source>
        <dbReference type="Proteomes" id="UP000481252"/>
    </source>
</evidence>
<dbReference type="PRINTS" id="PR00081">
    <property type="entry name" value="GDHRDH"/>
</dbReference>
<dbReference type="RefSeq" id="WP_165114789.1">
    <property type="nucleotide sequence ID" value="NZ_JAAKZG010000002.1"/>
</dbReference>
<name>A0A7C9V4M1_9HYPH</name>
<dbReference type="Gene3D" id="3.40.50.720">
    <property type="entry name" value="NAD(P)-binding Rossmann-like Domain"/>
    <property type="match status" value="1"/>
</dbReference>
<dbReference type="SUPFAM" id="SSF51735">
    <property type="entry name" value="NAD(P)-binding Rossmann-fold domains"/>
    <property type="match status" value="1"/>
</dbReference>
<evidence type="ECO:0000256" key="1">
    <source>
        <dbReference type="ARBA" id="ARBA00006484"/>
    </source>
</evidence>
<gene>
    <name evidence="2" type="ORF">G6N74_04345</name>
</gene>
<comment type="caution">
    <text evidence="2">The sequence shown here is derived from an EMBL/GenBank/DDBJ whole genome shotgun (WGS) entry which is preliminary data.</text>
</comment>
<dbReference type="PANTHER" id="PTHR42879:SF6">
    <property type="entry name" value="NADPH-DEPENDENT REDUCTASE BACG"/>
    <property type="match status" value="1"/>
</dbReference>
<dbReference type="Proteomes" id="UP000481252">
    <property type="component" value="Unassembled WGS sequence"/>
</dbReference>
<proteinExistence type="inferred from homology"/>
<organism evidence="2 3">
    <name type="scientific">Mesorhizobium zhangyense</name>
    <dbReference type="NCBI Taxonomy" id="1776730"/>
    <lineage>
        <taxon>Bacteria</taxon>
        <taxon>Pseudomonadati</taxon>
        <taxon>Pseudomonadota</taxon>
        <taxon>Alphaproteobacteria</taxon>
        <taxon>Hyphomicrobiales</taxon>
        <taxon>Phyllobacteriaceae</taxon>
        <taxon>Mesorhizobium</taxon>
    </lineage>
</organism>
<accession>A0A7C9V4M1</accession>
<reference evidence="2 3" key="1">
    <citation type="submission" date="2020-02" db="EMBL/GenBank/DDBJ databases">
        <title>Genome sequence of the type strain CGMCC 1.15528 of Mesorhizobium zhangyense.</title>
        <authorList>
            <person name="Gao J."/>
            <person name="Sun J."/>
        </authorList>
    </citation>
    <scope>NUCLEOTIDE SEQUENCE [LARGE SCALE GENOMIC DNA]</scope>
    <source>
        <strain evidence="2 3">CGMCC 1.15528</strain>
    </source>
</reference>
<comment type="similarity">
    <text evidence="1">Belongs to the short-chain dehydrogenases/reductases (SDR) family.</text>
</comment>
<dbReference type="InterPro" id="IPR050259">
    <property type="entry name" value="SDR"/>
</dbReference>
<dbReference type="CDD" id="cd05344">
    <property type="entry name" value="BKR_like_SDR_like"/>
    <property type="match status" value="1"/>
</dbReference>
<dbReference type="AlphaFoldDB" id="A0A7C9V4M1"/>
<dbReference type="EMBL" id="JAAKZG010000002">
    <property type="protein sequence ID" value="NGN40284.1"/>
    <property type="molecule type" value="Genomic_DNA"/>
</dbReference>
<dbReference type="PANTHER" id="PTHR42879">
    <property type="entry name" value="3-OXOACYL-(ACYL-CARRIER-PROTEIN) REDUCTASE"/>
    <property type="match status" value="1"/>
</dbReference>